<dbReference type="EMBL" id="MN740848">
    <property type="protein sequence ID" value="QHU15016.1"/>
    <property type="molecule type" value="Genomic_DNA"/>
</dbReference>
<evidence type="ECO:0000256" key="2">
    <source>
        <dbReference type="SAM" id="Phobius"/>
    </source>
</evidence>
<accession>A0A6C0KD40</accession>
<sequence>MSSTNFCLEYDLYLDRSAACGICVENAYFLQFLLLLSLIPVSALTSAWLVAKFVYEPHMRRASLEEDWSDDEEEEEEEVYEDKYCLDFVKGNDEKKNFDKLMVQESTPDGVVFMKWNEDNESFDYWCDNKEIKYVYLEVVARKYCTMFSCPEIYIDRGKDIQRQKELEKEAEEKANMKEEDKEEELEDSDDELFAKLKKPEEVKKSVSKKKVETAALRANKYRRVGKINEMVLLQKVKSKEEPKKKMTFSDWVSFSKNSKTV</sequence>
<feature type="transmembrane region" description="Helical" evidence="2">
    <location>
        <begin position="28"/>
        <end position="51"/>
    </location>
</feature>
<keyword evidence="2" id="KW-0812">Transmembrane</keyword>
<keyword evidence="2" id="KW-1133">Transmembrane helix</keyword>
<feature type="coiled-coil region" evidence="1">
    <location>
        <begin position="161"/>
        <end position="192"/>
    </location>
</feature>
<dbReference type="AlphaFoldDB" id="A0A6C0KD40"/>
<keyword evidence="2" id="KW-0472">Membrane</keyword>
<organism evidence="3">
    <name type="scientific">viral metagenome</name>
    <dbReference type="NCBI Taxonomy" id="1070528"/>
    <lineage>
        <taxon>unclassified sequences</taxon>
        <taxon>metagenomes</taxon>
        <taxon>organismal metagenomes</taxon>
    </lineage>
</organism>
<evidence type="ECO:0000256" key="1">
    <source>
        <dbReference type="SAM" id="Coils"/>
    </source>
</evidence>
<name>A0A6C0KD40_9ZZZZ</name>
<evidence type="ECO:0000313" key="3">
    <source>
        <dbReference type="EMBL" id="QHU15016.1"/>
    </source>
</evidence>
<reference evidence="3" key="1">
    <citation type="journal article" date="2020" name="Nature">
        <title>Giant virus diversity and host interactions through global metagenomics.</title>
        <authorList>
            <person name="Schulz F."/>
            <person name="Roux S."/>
            <person name="Paez-Espino D."/>
            <person name="Jungbluth S."/>
            <person name="Walsh D.A."/>
            <person name="Denef V.J."/>
            <person name="McMahon K.D."/>
            <person name="Konstantinidis K.T."/>
            <person name="Eloe-Fadrosh E.A."/>
            <person name="Kyrpides N.C."/>
            <person name="Woyke T."/>
        </authorList>
    </citation>
    <scope>NUCLEOTIDE SEQUENCE</scope>
    <source>
        <strain evidence="3">GVMAG-S-1102244-55</strain>
    </source>
</reference>
<keyword evidence="1" id="KW-0175">Coiled coil</keyword>
<protein>
    <submittedName>
        <fullName evidence="3">Uncharacterized protein</fullName>
    </submittedName>
</protein>
<proteinExistence type="predicted"/>